<dbReference type="Pfam" id="PF11248">
    <property type="entry name" value="DUF3046"/>
    <property type="match status" value="1"/>
</dbReference>
<sequence length="72" mass="8112">MDASYPFPVREAELWSRLGQVLPEGYSRVWADQVVLAELAGRTVSEALSAGLPCKRIWRAVWSQLELPGELR</sequence>
<protein>
    <submittedName>
        <fullName evidence="1">DUF3046 domain-containing protein</fullName>
    </submittedName>
</protein>
<reference evidence="1 2" key="1">
    <citation type="submission" date="2018-10" db="EMBL/GenBank/DDBJ databases">
        <title>Tessaracoccus antarcticuss sp. nov., isolated from sediment.</title>
        <authorList>
            <person name="Zhou L.Y."/>
            <person name="Du Z.J."/>
        </authorList>
    </citation>
    <scope>NUCLEOTIDE SEQUENCE [LARGE SCALE GENOMIC DNA]</scope>
    <source>
        <strain evidence="1 2">JDX10</strain>
    </source>
</reference>
<dbReference type="Proteomes" id="UP000275256">
    <property type="component" value="Unassembled WGS sequence"/>
</dbReference>
<gene>
    <name evidence="1" type="ORF">EAX62_12540</name>
</gene>
<proteinExistence type="predicted"/>
<dbReference type="AlphaFoldDB" id="A0A3M0G2Q3"/>
<evidence type="ECO:0000313" key="1">
    <source>
        <dbReference type="EMBL" id="RMB59045.1"/>
    </source>
</evidence>
<organism evidence="1 2">
    <name type="scientific">Tessaracoccus antarcticus</name>
    <dbReference type="NCBI Taxonomy" id="2479848"/>
    <lineage>
        <taxon>Bacteria</taxon>
        <taxon>Bacillati</taxon>
        <taxon>Actinomycetota</taxon>
        <taxon>Actinomycetes</taxon>
        <taxon>Propionibacteriales</taxon>
        <taxon>Propionibacteriaceae</taxon>
        <taxon>Tessaracoccus</taxon>
    </lineage>
</organism>
<accession>A0A3M0G2Q3</accession>
<evidence type="ECO:0000313" key="2">
    <source>
        <dbReference type="Proteomes" id="UP000275256"/>
    </source>
</evidence>
<dbReference type="OrthoDB" id="3215033at2"/>
<dbReference type="EMBL" id="REFW01000003">
    <property type="protein sequence ID" value="RMB59045.1"/>
    <property type="molecule type" value="Genomic_DNA"/>
</dbReference>
<name>A0A3M0G2Q3_9ACTN</name>
<dbReference type="InterPro" id="IPR021408">
    <property type="entry name" value="DUF3046"/>
</dbReference>
<comment type="caution">
    <text evidence="1">The sequence shown here is derived from an EMBL/GenBank/DDBJ whole genome shotgun (WGS) entry which is preliminary data.</text>
</comment>
<keyword evidence="2" id="KW-1185">Reference proteome</keyword>